<comment type="caution">
    <text evidence="1">The sequence shown here is derived from an EMBL/GenBank/DDBJ whole genome shotgun (WGS) entry which is preliminary data.</text>
</comment>
<evidence type="ECO:0000313" key="2">
    <source>
        <dbReference type="Proteomes" id="UP001575622"/>
    </source>
</evidence>
<protein>
    <submittedName>
        <fullName evidence="1">Uncharacterized protein</fullName>
    </submittedName>
</protein>
<dbReference type="RefSeq" id="WP_373949473.1">
    <property type="nucleotide sequence ID" value="NZ_JBHDLN010000003.1"/>
</dbReference>
<dbReference type="EMBL" id="JBHDLN010000003">
    <property type="protein sequence ID" value="MFB0841814.1"/>
    <property type="molecule type" value="Genomic_DNA"/>
</dbReference>
<name>A0ABV4UXG8_9BACL</name>
<proteinExistence type="predicted"/>
<accession>A0ABV4UXG8</accession>
<organism evidence="1 2">
    <name type="scientific">Paenibacillus oleatilyticus</name>
    <dbReference type="NCBI Taxonomy" id="2594886"/>
    <lineage>
        <taxon>Bacteria</taxon>
        <taxon>Bacillati</taxon>
        <taxon>Bacillota</taxon>
        <taxon>Bacilli</taxon>
        <taxon>Bacillales</taxon>
        <taxon>Paenibacillaceae</taxon>
        <taxon>Paenibacillus</taxon>
    </lineage>
</organism>
<dbReference type="Proteomes" id="UP001575622">
    <property type="component" value="Unassembled WGS sequence"/>
</dbReference>
<evidence type="ECO:0000313" key="1">
    <source>
        <dbReference type="EMBL" id="MFB0841814.1"/>
    </source>
</evidence>
<gene>
    <name evidence="1" type="ORF">ACEU3E_06515</name>
</gene>
<sequence>MDISVFDGIGVIKTKEEFIVVIHERLHGPYPTTKDAYNRILAILEDGGNV</sequence>
<keyword evidence="2" id="KW-1185">Reference proteome</keyword>
<reference evidence="1 2" key="1">
    <citation type="submission" date="2024-09" db="EMBL/GenBank/DDBJ databases">
        <authorList>
            <person name="Makale K.P.P."/>
            <person name="Makhzoum A."/>
            <person name="Rantong G."/>
            <person name="Rahube T.O."/>
        </authorList>
    </citation>
    <scope>NUCLEOTIDE SEQUENCE [LARGE SCALE GENOMIC DNA]</scope>
    <source>
        <strain evidence="1 2">KM_D13</strain>
    </source>
</reference>